<dbReference type="EMBL" id="KL367508">
    <property type="protein sequence ID" value="KFD68056.1"/>
    <property type="molecule type" value="Genomic_DNA"/>
</dbReference>
<proteinExistence type="predicted"/>
<accession>A0A085MEJ6</accession>
<feature type="region of interest" description="Disordered" evidence="1">
    <location>
        <begin position="87"/>
        <end position="120"/>
    </location>
</feature>
<evidence type="ECO:0000256" key="1">
    <source>
        <dbReference type="SAM" id="MobiDB-lite"/>
    </source>
</evidence>
<reference evidence="2 4" key="1">
    <citation type="journal article" date="2014" name="Nat. Genet.">
        <title>Genome and transcriptome of the porcine whipworm Trichuris suis.</title>
        <authorList>
            <person name="Jex A.R."/>
            <person name="Nejsum P."/>
            <person name="Schwarz E.M."/>
            <person name="Hu L."/>
            <person name="Young N.D."/>
            <person name="Hall R.S."/>
            <person name="Korhonen P.K."/>
            <person name="Liao S."/>
            <person name="Thamsborg S."/>
            <person name="Xia J."/>
            <person name="Xu P."/>
            <person name="Wang S."/>
            <person name="Scheerlinck J.P."/>
            <person name="Hofmann A."/>
            <person name="Sternberg P.W."/>
            <person name="Wang J."/>
            <person name="Gasser R.B."/>
        </authorList>
    </citation>
    <scope>NUCLEOTIDE SEQUENCE [LARGE SCALE GENOMIC DNA]</scope>
    <source>
        <strain evidence="3">DCEP-RM93F</strain>
        <strain evidence="2">DCEP-RM93M</strain>
    </source>
</reference>
<dbReference type="Proteomes" id="UP000030758">
    <property type="component" value="Unassembled WGS sequence"/>
</dbReference>
<dbReference type="EMBL" id="KL363198">
    <property type="protein sequence ID" value="KFD55642.1"/>
    <property type="molecule type" value="Genomic_DNA"/>
</dbReference>
<evidence type="ECO:0000313" key="2">
    <source>
        <dbReference type="EMBL" id="KFD55642.1"/>
    </source>
</evidence>
<keyword evidence="4" id="KW-1185">Reference proteome</keyword>
<name>A0A085MEJ6_9BILA</name>
<evidence type="ECO:0000313" key="4">
    <source>
        <dbReference type="Proteomes" id="UP000030764"/>
    </source>
</evidence>
<evidence type="ECO:0000313" key="3">
    <source>
        <dbReference type="EMBL" id="KFD68056.1"/>
    </source>
</evidence>
<organism evidence="2 4">
    <name type="scientific">Trichuris suis</name>
    <name type="common">pig whipworm</name>
    <dbReference type="NCBI Taxonomy" id="68888"/>
    <lineage>
        <taxon>Eukaryota</taxon>
        <taxon>Metazoa</taxon>
        <taxon>Ecdysozoa</taxon>
        <taxon>Nematoda</taxon>
        <taxon>Enoplea</taxon>
        <taxon>Dorylaimia</taxon>
        <taxon>Trichinellida</taxon>
        <taxon>Trichuridae</taxon>
        <taxon>Trichuris</taxon>
    </lineage>
</organism>
<sequence>MNLFGSEIYNADAYQALPIHWAQEWGSMRYEHAKEQIMACGAGSQPDLASSRFCGIIQHLSLGSTGTDTLKSVPSFESLIAEANKGTTRTQKESIVPSKNGTEDCKATETPPGTEGTKLEGNEKNLIKSSSISQSTTEQSIKEVVPQTIKEEKIARFRSFHVMKFHKFRKDSESKWIAWFHKLPSLIVMREWYNGMGELLRPNIY</sequence>
<gene>
    <name evidence="2" type="ORF">M513_03390</name>
    <name evidence="3" type="ORF">M514_03390</name>
</gene>
<dbReference type="Proteomes" id="UP000030764">
    <property type="component" value="Unassembled WGS sequence"/>
</dbReference>
<dbReference type="AlphaFoldDB" id="A0A085MEJ6"/>
<protein>
    <submittedName>
        <fullName evidence="2">Uncharacterized protein</fullName>
    </submittedName>
</protein>